<name>A0A9W7MFN6_HIBTR</name>
<evidence type="ECO:0000313" key="5">
    <source>
        <dbReference type="Proteomes" id="UP001165190"/>
    </source>
</evidence>
<dbReference type="PANTHER" id="PTHR31951">
    <property type="entry name" value="BIFUNCTIONAL INHIBITOR/LIPID-TRANSFER PROTEIN/SEED STORAGE 2S ALBUMIN SUPERFAMILY PROTEIN-RELATED"/>
    <property type="match status" value="1"/>
</dbReference>
<feature type="chain" id="PRO_5040859226" description="Prolamin-like domain-containing protein" evidence="2">
    <location>
        <begin position="27"/>
        <end position="126"/>
    </location>
</feature>
<organism evidence="4 5">
    <name type="scientific">Hibiscus trionum</name>
    <name type="common">Flower of an hour</name>
    <dbReference type="NCBI Taxonomy" id="183268"/>
    <lineage>
        <taxon>Eukaryota</taxon>
        <taxon>Viridiplantae</taxon>
        <taxon>Streptophyta</taxon>
        <taxon>Embryophyta</taxon>
        <taxon>Tracheophyta</taxon>
        <taxon>Spermatophyta</taxon>
        <taxon>Magnoliopsida</taxon>
        <taxon>eudicotyledons</taxon>
        <taxon>Gunneridae</taxon>
        <taxon>Pentapetalae</taxon>
        <taxon>rosids</taxon>
        <taxon>malvids</taxon>
        <taxon>Malvales</taxon>
        <taxon>Malvaceae</taxon>
        <taxon>Malvoideae</taxon>
        <taxon>Hibiscus</taxon>
    </lineage>
</organism>
<accession>A0A9W7MFN6</accession>
<evidence type="ECO:0000259" key="3">
    <source>
        <dbReference type="Pfam" id="PF05617"/>
    </source>
</evidence>
<feature type="domain" description="Prolamin-like" evidence="3">
    <location>
        <begin position="47"/>
        <end position="119"/>
    </location>
</feature>
<dbReference type="InterPro" id="IPR008502">
    <property type="entry name" value="Prolamin-like"/>
</dbReference>
<reference evidence="4" key="1">
    <citation type="submission" date="2023-05" db="EMBL/GenBank/DDBJ databases">
        <title>Genome and transcriptome analyses reveal genes involved in the formation of fine ridges on petal epidermal cells in Hibiscus trionum.</title>
        <authorList>
            <person name="Koshimizu S."/>
            <person name="Masuda S."/>
            <person name="Ishii T."/>
            <person name="Shirasu K."/>
            <person name="Hoshino A."/>
            <person name="Arita M."/>
        </authorList>
    </citation>
    <scope>NUCLEOTIDE SEQUENCE</scope>
    <source>
        <strain evidence="4">Hamamatsu line</strain>
    </source>
</reference>
<evidence type="ECO:0000256" key="1">
    <source>
        <dbReference type="ARBA" id="ARBA00022729"/>
    </source>
</evidence>
<keyword evidence="1 2" id="KW-0732">Signal</keyword>
<evidence type="ECO:0000256" key="2">
    <source>
        <dbReference type="SAM" id="SignalP"/>
    </source>
</evidence>
<dbReference type="PANTHER" id="PTHR31951:SF30">
    <property type="entry name" value="PROLAMIN-LIKE DOMAIN-CONTAINING PROTEIN"/>
    <property type="match status" value="1"/>
</dbReference>
<gene>
    <name evidence="4" type="ORF">HRI_003905500</name>
</gene>
<comment type="caution">
    <text evidence="4">The sequence shown here is derived from an EMBL/GenBank/DDBJ whole genome shotgun (WGS) entry which is preliminary data.</text>
</comment>
<dbReference type="Pfam" id="PF05617">
    <property type="entry name" value="Prolamin_like"/>
    <property type="match status" value="1"/>
</dbReference>
<feature type="signal peptide" evidence="2">
    <location>
        <begin position="1"/>
        <end position="26"/>
    </location>
</feature>
<dbReference type="AlphaFoldDB" id="A0A9W7MFN6"/>
<protein>
    <recommendedName>
        <fullName evidence="3">Prolamin-like domain-containing protein</fullName>
    </recommendedName>
</protein>
<dbReference type="EMBL" id="BSYR01000036">
    <property type="protein sequence ID" value="GMJ02363.1"/>
    <property type="molecule type" value="Genomic_DNA"/>
</dbReference>
<dbReference type="OrthoDB" id="1368054at2759"/>
<proteinExistence type="predicted"/>
<dbReference type="Proteomes" id="UP001165190">
    <property type="component" value="Unassembled WGS sequence"/>
</dbReference>
<evidence type="ECO:0000313" key="4">
    <source>
        <dbReference type="EMBL" id="GMJ02363.1"/>
    </source>
</evidence>
<keyword evidence="5" id="KW-1185">Reference proteome</keyword>
<sequence length="126" mass="13792">MTKLNNNFSIMVALLSSMIAASMVVATGFKFTIPPEPEPGFYKTIAKCTKKISTVCGENVVKAVLEDQNISKQCCIELVHGLGRNCHEDLLWFYASQPNLGVSATHVFTKGPRVWNSCVLKAATKI</sequence>